<gene>
    <name evidence="1" type="ORF">SAMN04488069_105311</name>
</gene>
<keyword evidence="1" id="KW-0808">Transferase</keyword>
<dbReference type="SUPFAM" id="SSF55729">
    <property type="entry name" value="Acyl-CoA N-acyltransferases (Nat)"/>
    <property type="match status" value="1"/>
</dbReference>
<evidence type="ECO:0000313" key="2">
    <source>
        <dbReference type="Proteomes" id="UP000199249"/>
    </source>
</evidence>
<dbReference type="Pfam" id="PF13527">
    <property type="entry name" value="Acetyltransf_9"/>
    <property type="match status" value="1"/>
</dbReference>
<proteinExistence type="predicted"/>
<dbReference type="AlphaFoldDB" id="A0A1H3H821"/>
<dbReference type="Proteomes" id="UP000199249">
    <property type="component" value="Unassembled WGS sequence"/>
</dbReference>
<protein>
    <submittedName>
        <fullName evidence="1">Acetyltransferase (GNAT) domain-containing protein</fullName>
    </submittedName>
</protein>
<keyword evidence="2" id="KW-1185">Reference proteome</keyword>
<dbReference type="InterPro" id="IPR016181">
    <property type="entry name" value="Acyl_CoA_acyltransferase"/>
</dbReference>
<name>A0A1H3H821_9BACT</name>
<accession>A0A1H3H821</accession>
<dbReference type="GO" id="GO:0016740">
    <property type="term" value="F:transferase activity"/>
    <property type="evidence" value="ECO:0007669"/>
    <property type="project" value="UniProtKB-KW"/>
</dbReference>
<dbReference type="Gene3D" id="3.40.630.30">
    <property type="match status" value="1"/>
</dbReference>
<sequence length="317" mass="36153">MANSDEITLHRATAADLADVVELNRVENDDDRMTTGYLDWWYFNNPFNSFSFFLSRIGGRACGMCSSNDAQFEINGRPWKAGFIQKVLTSNEVRGKGLFGKLYVKTDTDFLERGGDCFLAFPNAVAKPIYLAKYSYSHGIYPDLTLLFTNPLHIAAGSQYEVVAKLDPAFFQTPTFQFENAMKKDEKFLNWRYLTFKSEHYKYVTLAIKKSGKLIGYAFLKKIQKKGLPVFVLMDVAFHQQADLAHLIKQARVYAAKQVSVGLLYMGNPLIDEATKGVARKVWRNQFDFLVKGKNQDETDELAKVTFNFFFGDLDFV</sequence>
<organism evidence="1 2">
    <name type="scientific">Hymenobacter psychrophilus</name>
    <dbReference type="NCBI Taxonomy" id="651662"/>
    <lineage>
        <taxon>Bacteria</taxon>
        <taxon>Pseudomonadati</taxon>
        <taxon>Bacteroidota</taxon>
        <taxon>Cytophagia</taxon>
        <taxon>Cytophagales</taxon>
        <taxon>Hymenobacteraceae</taxon>
        <taxon>Hymenobacter</taxon>
    </lineage>
</organism>
<dbReference type="OrthoDB" id="867100at2"/>
<dbReference type="RefSeq" id="WP_092739501.1">
    <property type="nucleotide sequence ID" value="NZ_FNOV01000005.1"/>
</dbReference>
<reference evidence="2" key="1">
    <citation type="submission" date="2016-10" db="EMBL/GenBank/DDBJ databases">
        <authorList>
            <person name="Varghese N."/>
            <person name="Submissions S."/>
        </authorList>
    </citation>
    <scope>NUCLEOTIDE SEQUENCE [LARGE SCALE GENOMIC DNA]</scope>
    <source>
        <strain evidence="2">CGMCC 1.8975</strain>
    </source>
</reference>
<dbReference type="STRING" id="651662.SAMN04488069_105311"/>
<dbReference type="EMBL" id="FNOV01000005">
    <property type="protein sequence ID" value="SDY10924.1"/>
    <property type="molecule type" value="Genomic_DNA"/>
</dbReference>
<evidence type="ECO:0000313" key="1">
    <source>
        <dbReference type="EMBL" id="SDY10924.1"/>
    </source>
</evidence>